<comment type="caution">
    <text evidence="1">The sequence shown here is derived from an EMBL/GenBank/DDBJ whole genome shotgun (WGS) entry which is preliminary data.</text>
</comment>
<reference evidence="2" key="1">
    <citation type="submission" date="2017-09" db="EMBL/GenBank/DDBJ databases">
        <title>Depth-based differentiation of microbial function through sediment-hosted aquifers and enrichment of novel symbionts in the deep terrestrial subsurface.</title>
        <authorList>
            <person name="Probst A.J."/>
            <person name="Ladd B."/>
            <person name="Jarett J.K."/>
            <person name="Geller-Mcgrath D.E."/>
            <person name="Sieber C.M.K."/>
            <person name="Emerson J.B."/>
            <person name="Anantharaman K."/>
            <person name="Thomas B.C."/>
            <person name="Malmstrom R."/>
            <person name="Stieglmeier M."/>
            <person name="Klingl A."/>
            <person name="Woyke T."/>
            <person name="Ryan C.M."/>
            <person name="Banfield J.F."/>
        </authorList>
    </citation>
    <scope>NUCLEOTIDE SEQUENCE [LARGE SCALE GENOMIC DNA]</scope>
</reference>
<dbReference type="EMBL" id="PEWD01000021">
    <property type="protein sequence ID" value="PIU69193.1"/>
    <property type="molecule type" value="Genomic_DNA"/>
</dbReference>
<evidence type="ECO:0000313" key="1">
    <source>
        <dbReference type="EMBL" id="PIU69193.1"/>
    </source>
</evidence>
<name>A0A2M7APA5_UNCKA</name>
<gene>
    <name evidence="1" type="ORF">COS81_01010</name>
</gene>
<evidence type="ECO:0000313" key="2">
    <source>
        <dbReference type="Proteomes" id="UP000229916"/>
    </source>
</evidence>
<dbReference type="AlphaFoldDB" id="A0A2M7APA5"/>
<accession>A0A2M7APA5</accession>
<protein>
    <submittedName>
        <fullName evidence="1">Uncharacterized protein</fullName>
    </submittedName>
</protein>
<organism evidence="1 2">
    <name type="scientific">candidate division WWE3 bacterium CG06_land_8_20_14_3_00_42_16</name>
    <dbReference type="NCBI Taxonomy" id="1975083"/>
    <lineage>
        <taxon>Bacteria</taxon>
        <taxon>Katanobacteria</taxon>
    </lineage>
</organism>
<sequence>MRDGIKLGKIKGYRKTSPFFNPEVLIYPASESFFKYKELIPLLQSDDLRNKIVQLFNEKSIASFIQNILDKPENNCWRDEKSMICIKINEE</sequence>
<dbReference type="Proteomes" id="UP000229916">
    <property type="component" value="Unassembled WGS sequence"/>
</dbReference>
<proteinExistence type="predicted"/>